<dbReference type="GO" id="GO:0044780">
    <property type="term" value="P:bacterial-type flagellum assembly"/>
    <property type="evidence" value="ECO:0007669"/>
    <property type="project" value="InterPro"/>
</dbReference>
<dbReference type="InterPro" id="IPR006305">
    <property type="entry name" value="FliQ"/>
</dbReference>
<dbReference type="GO" id="GO:0005886">
    <property type="term" value="C:plasma membrane"/>
    <property type="evidence" value="ECO:0007669"/>
    <property type="project" value="UniProtKB-SubCell"/>
</dbReference>
<dbReference type="Proteomes" id="UP000078532">
    <property type="component" value="Unassembled WGS sequence"/>
</dbReference>
<keyword evidence="11" id="KW-1185">Reference proteome</keyword>
<dbReference type="AlphaFoldDB" id="A0A1B7LBT8"/>
<feature type="transmembrane region" description="Helical" evidence="9">
    <location>
        <begin position="12"/>
        <end position="35"/>
    </location>
</feature>
<keyword evidence="7 9" id="KW-0472">Membrane</keyword>
<dbReference type="OrthoDB" id="9806440at2"/>
<dbReference type="Pfam" id="PF01313">
    <property type="entry name" value="Bac_export_3"/>
    <property type="match status" value="1"/>
</dbReference>
<organism evidence="10 11">
    <name type="scientific">Desulfotomaculum copahuensis</name>
    <dbReference type="NCBI Taxonomy" id="1838280"/>
    <lineage>
        <taxon>Bacteria</taxon>
        <taxon>Bacillati</taxon>
        <taxon>Bacillota</taxon>
        <taxon>Clostridia</taxon>
        <taxon>Eubacteriales</taxon>
        <taxon>Desulfotomaculaceae</taxon>
        <taxon>Desulfotomaculum</taxon>
    </lineage>
</organism>
<feature type="transmembrane region" description="Helical" evidence="9">
    <location>
        <begin position="55"/>
        <end position="74"/>
    </location>
</feature>
<dbReference type="GO" id="GO:0009425">
    <property type="term" value="C:bacterial-type flagellum basal body"/>
    <property type="evidence" value="ECO:0007669"/>
    <property type="project" value="UniProtKB-SubCell"/>
</dbReference>
<comment type="caution">
    <text evidence="10">The sequence shown here is derived from an EMBL/GenBank/DDBJ whole genome shotgun (WGS) entry which is preliminary data.</text>
</comment>
<dbReference type="InterPro" id="IPR002191">
    <property type="entry name" value="Bac_export_3"/>
</dbReference>
<keyword evidence="5 9" id="KW-0812">Transmembrane</keyword>
<dbReference type="InterPro" id="IPR006306">
    <property type="entry name" value="T3SS_HrpO"/>
</dbReference>
<proteinExistence type="inferred from homology"/>
<keyword evidence="6 9" id="KW-1133">Transmembrane helix</keyword>
<accession>A0A1B7LBT8</accession>
<evidence type="ECO:0000256" key="4">
    <source>
        <dbReference type="ARBA" id="ARBA00022475"/>
    </source>
</evidence>
<keyword evidence="4 9" id="KW-1003">Cell membrane</keyword>
<evidence type="ECO:0000256" key="6">
    <source>
        <dbReference type="ARBA" id="ARBA00022989"/>
    </source>
</evidence>
<evidence type="ECO:0000256" key="5">
    <source>
        <dbReference type="ARBA" id="ARBA00022692"/>
    </source>
</evidence>
<sequence length="89" mass="9913">MTDTFVLQITREALVMILLLSLPTLAVSLIVGLVISVLQATTQIQEQSLTFVPKMIAVFVVLAILAPWMIHLMTTYTEQIFNRLPGLTQ</sequence>
<reference evidence="10 11" key="1">
    <citation type="submission" date="2016-04" db="EMBL/GenBank/DDBJ databases">
        <authorList>
            <person name="Evans L.H."/>
            <person name="Alamgir A."/>
            <person name="Owens N."/>
            <person name="Weber N.D."/>
            <person name="Virtaneva K."/>
            <person name="Barbian K."/>
            <person name="Babar A."/>
            <person name="Rosenke K."/>
        </authorList>
    </citation>
    <scope>NUCLEOTIDE SEQUENCE [LARGE SCALE GENOMIC DNA]</scope>
    <source>
        <strain evidence="10 11">LMa1</strain>
    </source>
</reference>
<dbReference type="PRINTS" id="PR00952">
    <property type="entry name" value="TYPE3IMQPROT"/>
</dbReference>
<evidence type="ECO:0000256" key="3">
    <source>
        <dbReference type="ARBA" id="ARBA00021718"/>
    </source>
</evidence>
<evidence type="ECO:0000313" key="10">
    <source>
        <dbReference type="EMBL" id="OAT79938.1"/>
    </source>
</evidence>
<dbReference type="EMBL" id="LYVF01000188">
    <property type="protein sequence ID" value="OAT79938.1"/>
    <property type="molecule type" value="Genomic_DNA"/>
</dbReference>
<dbReference type="PANTHER" id="PTHR34040">
    <property type="entry name" value="FLAGELLAR BIOSYNTHETIC PROTEIN FLIQ"/>
    <property type="match status" value="1"/>
</dbReference>
<gene>
    <name evidence="9" type="primary">fliQ</name>
    <name evidence="10" type="ORF">A6M21_14545</name>
</gene>
<evidence type="ECO:0000256" key="9">
    <source>
        <dbReference type="RuleBase" id="RU364090"/>
    </source>
</evidence>
<dbReference type="RefSeq" id="WP_066670643.1">
    <property type="nucleotide sequence ID" value="NZ_LYVF01000188.1"/>
</dbReference>
<protein>
    <recommendedName>
        <fullName evidence="3 9">Flagellar biosynthetic protein FliQ</fullName>
    </recommendedName>
</protein>
<evidence type="ECO:0000256" key="1">
    <source>
        <dbReference type="ARBA" id="ARBA00004651"/>
    </source>
</evidence>
<dbReference type="NCBIfam" id="TIGR01403">
    <property type="entry name" value="fliQ_rel_III"/>
    <property type="match status" value="1"/>
</dbReference>
<dbReference type="STRING" id="1838280.A6M21_14545"/>
<dbReference type="PANTHER" id="PTHR34040:SF2">
    <property type="entry name" value="FLAGELLAR BIOSYNTHETIC PROTEIN FLIQ"/>
    <property type="match status" value="1"/>
</dbReference>
<dbReference type="PIRSF" id="PIRSF004669">
    <property type="entry name" value="FliQ"/>
    <property type="match status" value="1"/>
</dbReference>
<keyword evidence="8 9" id="KW-0975">Bacterial flagellum</keyword>
<dbReference type="NCBIfam" id="TIGR01402">
    <property type="entry name" value="fliQ"/>
    <property type="match status" value="1"/>
</dbReference>
<evidence type="ECO:0000256" key="2">
    <source>
        <dbReference type="ARBA" id="ARBA00006156"/>
    </source>
</evidence>
<comment type="subcellular location">
    <subcellularLocation>
        <location evidence="1 9">Cell membrane</location>
        <topology evidence="1">Multi-pass membrane protein</topology>
    </subcellularLocation>
    <subcellularLocation>
        <location evidence="9">Bacterial flagellum basal body</location>
    </subcellularLocation>
</comment>
<comment type="similarity">
    <text evidence="2 9">Belongs to the FliQ/MopD/SpaQ family.</text>
</comment>
<evidence type="ECO:0000256" key="8">
    <source>
        <dbReference type="ARBA" id="ARBA00023143"/>
    </source>
</evidence>
<evidence type="ECO:0000313" key="11">
    <source>
        <dbReference type="Proteomes" id="UP000078532"/>
    </source>
</evidence>
<dbReference type="GO" id="GO:0009306">
    <property type="term" value="P:protein secretion"/>
    <property type="evidence" value="ECO:0007669"/>
    <property type="project" value="InterPro"/>
</dbReference>
<name>A0A1B7LBT8_9FIRM</name>
<evidence type="ECO:0000256" key="7">
    <source>
        <dbReference type="ARBA" id="ARBA00023136"/>
    </source>
</evidence>
<comment type="function">
    <text evidence="9">Role in flagellar biosynthesis.</text>
</comment>